<name>Q4FKD0_TRYB2</name>
<dbReference type="EMBL" id="CT009753">
    <property type="protein sequence ID" value="CAJ17077.1"/>
    <property type="molecule type" value="Genomic_DNA"/>
</dbReference>
<evidence type="ECO:0000313" key="3">
    <source>
        <dbReference type="EMBL" id="CAJ17077.1"/>
    </source>
</evidence>
<keyword evidence="2" id="KW-0732">Signal</keyword>
<feature type="chain" id="PRO_5004238762" evidence="2">
    <location>
        <begin position="36"/>
        <end position="275"/>
    </location>
</feature>
<organism evidence="3">
    <name type="scientific">Trypanosoma brucei brucei (strain 927/4 GUTat10.1)</name>
    <dbReference type="NCBI Taxonomy" id="185431"/>
    <lineage>
        <taxon>Eukaryota</taxon>
        <taxon>Discoba</taxon>
        <taxon>Euglenozoa</taxon>
        <taxon>Kinetoplastea</taxon>
        <taxon>Metakinetoplastina</taxon>
        <taxon>Trypanosomatida</taxon>
        <taxon>Trypanosomatidae</taxon>
        <taxon>Trypanosoma</taxon>
    </lineage>
</organism>
<evidence type="ECO:0000256" key="1">
    <source>
        <dbReference type="SAM" id="MobiDB-lite"/>
    </source>
</evidence>
<dbReference type="VEuPathDB" id="TriTrypDB:Tb11.1000"/>
<gene>
    <name evidence="3" type="ORF">Tb11.1000</name>
</gene>
<dbReference type="AlphaFoldDB" id="Q4FKD0"/>
<evidence type="ECO:0000256" key="2">
    <source>
        <dbReference type="SAM" id="SignalP"/>
    </source>
</evidence>
<feature type="compositionally biased region" description="Gly residues" evidence="1">
    <location>
        <begin position="184"/>
        <end position="193"/>
    </location>
</feature>
<sequence length="275" mass="29310">MLCVIFRRSSLGRTMLEVAITVLLTLRWCMGPAESRIGSVTMSGGGVTISSDSECFKYLDRNGMRVPCESSASSRVRAGRQEPPRPSAPQVNEHNHQRSSSTVTANHQQKQESGASSLSSTLRAVPDKSHAPVNVGGQVGAASGAGIRNRIEEPAELSSPEVKPRIADVGNEKAEERVKQFSGGEQGNRGSGVGESQNQGETVPPPEVKRGNSRDMSQSLPRRAVSLVEGESTGVITNSDLDEQESAENSTQLGRNTAHKRHVMMLPAVLGLLSS</sequence>
<protein>
    <submittedName>
        <fullName evidence="3">Expression site-associated gene 9 (ESAG9) protein, putative</fullName>
    </submittedName>
</protein>
<feature type="region of interest" description="Disordered" evidence="1">
    <location>
        <begin position="69"/>
        <end position="259"/>
    </location>
</feature>
<reference evidence="3" key="1">
    <citation type="submission" date="2005-06" db="EMBL/GenBank/DDBJ databases">
        <authorList>
            <person name="Hamlin N."/>
            <person name="Brooks K."/>
            <person name="Cherevach I."/>
            <person name="Churcher C."/>
            <person name="Goodhead I."/>
            <person name="Hauser H."/>
            <person name="Mungall K."/>
            <person name="Sanders M."/>
            <person name="Simmonds M."/>
            <person name="Walker D."/>
            <person name="White B."/>
            <person name="Berriman M."/>
            <person name="Hertz-Fowler C."/>
            <person name="Renauld H."/>
            <person name="Bohme U."/>
            <person name="Arrowsmith C."/>
            <person name="Atkin R."/>
            <person name="Chillingworth T."/>
            <person name="Cronin A."/>
            <person name="Davies R."/>
            <person name="Fraser A."/>
            <person name="Hance Z."/>
            <person name="Jagels K."/>
            <person name="Johnson D."/>
            <person name="Larke N."/>
            <person name="Leech V."/>
            <person name="Lord A."/>
            <person name="MacLeod A."/>
            <person name="Moule S."/>
            <person name="Quail M."/>
            <person name="Norbertczak H."/>
            <person name="Rabbinowitsch E."/>
            <person name="Rajandream M."/>
            <person name="Reitter C."/>
            <person name="Sharp S."/>
            <person name="Whitehead S."/>
            <person name="Woodward J."/>
            <person name="Hall N."/>
            <person name="Melville S.and.Barrell.B."/>
        </authorList>
    </citation>
    <scope>NUCLEOTIDE SEQUENCE</scope>
    <source>
        <strain evidence="3">927/4 GUTat10.1</strain>
    </source>
</reference>
<feature type="compositionally biased region" description="Polar residues" evidence="1">
    <location>
        <begin position="98"/>
        <end position="122"/>
    </location>
</feature>
<proteinExistence type="predicted"/>
<accession>Q4FKD0</accession>
<feature type="compositionally biased region" description="Low complexity" evidence="1">
    <location>
        <begin position="133"/>
        <end position="146"/>
    </location>
</feature>
<feature type="signal peptide" evidence="2">
    <location>
        <begin position="1"/>
        <end position="35"/>
    </location>
</feature>
<feature type="compositionally biased region" description="Basic and acidic residues" evidence="1">
    <location>
        <begin position="162"/>
        <end position="179"/>
    </location>
</feature>